<keyword evidence="5" id="KW-1185">Reference proteome</keyword>
<dbReference type="PANTHER" id="PTHR31147">
    <property type="entry name" value="ACYL TRANSFERASE 4"/>
    <property type="match status" value="1"/>
</dbReference>
<dbReference type="Pfam" id="PF02458">
    <property type="entry name" value="Transferase"/>
    <property type="match status" value="1"/>
</dbReference>
<evidence type="ECO:0000313" key="5">
    <source>
        <dbReference type="Proteomes" id="UP001642487"/>
    </source>
</evidence>
<gene>
    <name evidence="4" type="ORF">CITCOLO1_LOCUS17957</name>
</gene>
<evidence type="ECO:0000256" key="2">
    <source>
        <dbReference type="ARBA" id="ARBA00022679"/>
    </source>
</evidence>
<reference evidence="4 5" key="1">
    <citation type="submission" date="2024-03" db="EMBL/GenBank/DDBJ databases">
        <authorList>
            <person name="Gkanogiannis A."/>
            <person name="Becerra Lopez-Lavalle L."/>
        </authorList>
    </citation>
    <scope>NUCLEOTIDE SEQUENCE [LARGE SCALE GENOMIC DNA]</scope>
</reference>
<dbReference type="InterPro" id="IPR023213">
    <property type="entry name" value="CAT-like_dom_sf"/>
</dbReference>
<proteinExistence type="inferred from homology"/>
<sequence>MNVRRYNRSLVKPCEETPSTILHLSPIDSLPVLKCNARTLHVFRDSPSEATPAAIVREALSKALVPYYPLAGRLKPQTYPLQLDCSNQNHGVLFVEASSNSTLASLNYLDDLTSIPFHLLLPEEHESEESEAEALVQMQITEFACGGFVMGLIFCHSICDGLGAAQFLNAVGEFARGIDSAPTIKPTWDREFFPDSSQNALINHQIAIPIPPLPKYSLQHTNIDIPIDRINRLKKQFQESTGITCSAFEIVAACFWRSRTRAVYNNDQEVKLVFFANCRQMVEPPLPKGFYGNCFFPVRISGWSREIGEASINEVVKLIQEAKIRVGREFGEYISQKQKESDPFAPPLEYSTLFISEWGRLGFNQVDYGSGPPMHVVPIQGSPVIPVGIVGSLPLPRKGIRLMTWCVQEPHRHNFLHQISQLLLL</sequence>
<evidence type="ECO:0000256" key="1">
    <source>
        <dbReference type="ARBA" id="ARBA00009861"/>
    </source>
</evidence>
<keyword evidence="2" id="KW-0808">Transferase</keyword>
<dbReference type="InterPro" id="IPR050898">
    <property type="entry name" value="Plant_acyltransferase"/>
</dbReference>
<evidence type="ECO:0000256" key="3">
    <source>
        <dbReference type="ARBA" id="ARBA00023315"/>
    </source>
</evidence>
<protein>
    <submittedName>
        <fullName evidence="4">Uncharacterized protein</fullName>
    </submittedName>
</protein>
<keyword evidence="3" id="KW-0012">Acyltransferase</keyword>
<comment type="similarity">
    <text evidence="1">Belongs to the plant acyltransferase family.</text>
</comment>
<accession>A0ABP0Z1P9</accession>
<organism evidence="4 5">
    <name type="scientific">Citrullus colocynthis</name>
    <name type="common">colocynth</name>
    <dbReference type="NCBI Taxonomy" id="252529"/>
    <lineage>
        <taxon>Eukaryota</taxon>
        <taxon>Viridiplantae</taxon>
        <taxon>Streptophyta</taxon>
        <taxon>Embryophyta</taxon>
        <taxon>Tracheophyta</taxon>
        <taxon>Spermatophyta</taxon>
        <taxon>Magnoliopsida</taxon>
        <taxon>eudicotyledons</taxon>
        <taxon>Gunneridae</taxon>
        <taxon>Pentapetalae</taxon>
        <taxon>rosids</taxon>
        <taxon>fabids</taxon>
        <taxon>Cucurbitales</taxon>
        <taxon>Cucurbitaceae</taxon>
        <taxon>Benincaseae</taxon>
        <taxon>Citrullus</taxon>
    </lineage>
</organism>
<dbReference type="Proteomes" id="UP001642487">
    <property type="component" value="Chromosome 7"/>
</dbReference>
<dbReference type="EMBL" id="OZ021741">
    <property type="protein sequence ID" value="CAK9325688.1"/>
    <property type="molecule type" value="Genomic_DNA"/>
</dbReference>
<dbReference type="Gene3D" id="3.30.559.10">
    <property type="entry name" value="Chloramphenicol acetyltransferase-like domain"/>
    <property type="match status" value="2"/>
</dbReference>
<evidence type="ECO:0000313" key="4">
    <source>
        <dbReference type="EMBL" id="CAK9325688.1"/>
    </source>
</evidence>
<name>A0ABP0Z1P9_9ROSI</name>
<dbReference type="PANTHER" id="PTHR31147:SF1">
    <property type="entry name" value="ACYL TRANSFERASE 4"/>
    <property type="match status" value="1"/>
</dbReference>